<gene>
    <name evidence="1" type="ORF">MGEO_18280</name>
</gene>
<proteinExistence type="predicted"/>
<organism evidence="1 2">
    <name type="scientific">Marivita geojedonensis</name>
    <dbReference type="NCBI Taxonomy" id="1123756"/>
    <lineage>
        <taxon>Bacteria</taxon>
        <taxon>Pseudomonadati</taxon>
        <taxon>Pseudomonadota</taxon>
        <taxon>Alphaproteobacteria</taxon>
        <taxon>Rhodobacterales</taxon>
        <taxon>Roseobacteraceae</taxon>
        <taxon>Marivita</taxon>
    </lineage>
</organism>
<comment type="caution">
    <text evidence="1">The sequence shown here is derived from an EMBL/GenBank/DDBJ whole genome shotgun (WGS) entry which is preliminary data.</text>
</comment>
<sequence>MAGYIYGAKADRVRKNIRRIQNDLSADTHLIPIFNAQGNVVAYERTMDPKKREVLQQDKHMARMLGVWSGRIVEETQSDMFNKQLVQTLKDTWEEARKNGEESQFINVADPKVKDQVIRDAWDTMGYKLKENAAELFGEDTLMIRKDMVNDALGFHQASVRDAWTGVSRWSPEAQNAIKEAATVIMGDNAYKYMVKAETAVTEVVSMAKTTIVVRSLTVIWENLISNNLHLMTWGVGPLQLVKQQRAKFLEINQYVQNQSKILELNAELAANIDNPAKARRINAELQVLEDANNNLSIKPLLDAGEFSTVSESLTEQDQALREGKLEEYLDWAADKLPGPAQTAFKNFVITKDSALFQGLNRAVQYGDFVAKAVLYDHLIKEKGYSEEDAMRVIAEEFVNYNRLAGRDRDYLESTGMLWFWNYKIRIMKVLARMARERPASLVLWTGGVGPMLDVDSAASGSLLGAWNKGTLGYSIGPEMGIDSLTMNPWNSFYLLDAF</sequence>
<keyword evidence="2" id="KW-1185">Reference proteome</keyword>
<dbReference type="AlphaFoldDB" id="A0A1X4NEG4"/>
<reference evidence="1 2" key="1">
    <citation type="submission" date="2014-03" db="EMBL/GenBank/DDBJ databases">
        <title>The draft genome sequence of Marivita geojedonensis KCTC 23882.</title>
        <authorList>
            <person name="Lai Q."/>
            <person name="Shao Z."/>
        </authorList>
    </citation>
    <scope>NUCLEOTIDE SEQUENCE [LARGE SCALE GENOMIC DNA]</scope>
    <source>
        <strain evidence="1 2">DPG-138</strain>
    </source>
</reference>
<evidence type="ECO:0000313" key="1">
    <source>
        <dbReference type="EMBL" id="OSQ45269.1"/>
    </source>
</evidence>
<dbReference type="Proteomes" id="UP000193926">
    <property type="component" value="Unassembled WGS sequence"/>
</dbReference>
<protein>
    <submittedName>
        <fullName evidence="1">Uncharacterized protein</fullName>
    </submittedName>
</protein>
<accession>A0A1X4NEG4</accession>
<evidence type="ECO:0000313" key="2">
    <source>
        <dbReference type="Proteomes" id="UP000193926"/>
    </source>
</evidence>
<dbReference type="EMBL" id="JFKC01000027">
    <property type="protein sequence ID" value="OSQ45269.1"/>
    <property type="molecule type" value="Genomic_DNA"/>
</dbReference>
<name>A0A1X4NEG4_9RHOB</name>